<dbReference type="InterPro" id="IPR035940">
    <property type="entry name" value="CAP_sf"/>
</dbReference>
<evidence type="ECO:0000313" key="2">
    <source>
        <dbReference type="Proteomes" id="UP001279410"/>
    </source>
</evidence>
<sequence length="87" mass="9904">MDGVRVSEEEIVVAVKAHMHDRQETRTSGRQGRTVVRKWDPGLKLIAEGYATKCIWNHNPELEDTGENLFAGTGPLDLREALEKWFL</sequence>
<comment type="caution">
    <text evidence="1">The sequence shown here is derived from an EMBL/GenBank/DDBJ whole genome shotgun (WGS) entry which is preliminary data.</text>
</comment>
<reference evidence="1" key="1">
    <citation type="submission" date="2022-08" db="EMBL/GenBank/DDBJ databases">
        <title>Genome sequencing of akame (Lates japonicus).</title>
        <authorList>
            <person name="Hashiguchi Y."/>
            <person name="Takahashi H."/>
        </authorList>
    </citation>
    <scope>NUCLEOTIDE SEQUENCE</scope>
    <source>
        <strain evidence="1">Kochi</strain>
    </source>
</reference>
<dbReference type="SUPFAM" id="SSF55797">
    <property type="entry name" value="PR-1-like"/>
    <property type="match status" value="1"/>
</dbReference>
<dbReference type="Proteomes" id="UP001279410">
    <property type="component" value="Unassembled WGS sequence"/>
</dbReference>
<organism evidence="1 2">
    <name type="scientific">Lates japonicus</name>
    <name type="common">Japanese lates</name>
    <dbReference type="NCBI Taxonomy" id="270547"/>
    <lineage>
        <taxon>Eukaryota</taxon>
        <taxon>Metazoa</taxon>
        <taxon>Chordata</taxon>
        <taxon>Craniata</taxon>
        <taxon>Vertebrata</taxon>
        <taxon>Euteleostomi</taxon>
        <taxon>Actinopterygii</taxon>
        <taxon>Neopterygii</taxon>
        <taxon>Teleostei</taxon>
        <taxon>Neoteleostei</taxon>
        <taxon>Acanthomorphata</taxon>
        <taxon>Carangaria</taxon>
        <taxon>Carangaria incertae sedis</taxon>
        <taxon>Centropomidae</taxon>
        <taxon>Lates</taxon>
    </lineage>
</organism>
<protein>
    <submittedName>
        <fullName evidence="1">Peptidase inhibitor 16-like protein</fullName>
    </submittedName>
</protein>
<accession>A0AAD3M3H2</accession>
<dbReference type="AlphaFoldDB" id="A0AAD3M3H2"/>
<keyword evidence="2" id="KW-1185">Reference proteome</keyword>
<dbReference type="EMBL" id="BRZM01003217">
    <property type="protein sequence ID" value="GLD46466.1"/>
    <property type="molecule type" value="Genomic_DNA"/>
</dbReference>
<proteinExistence type="predicted"/>
<feature type="non-terminal residue" evidence="1">
    <location>
        <position position="1"/>
    </location>
</feature>
<gene>
    <name evidence="1" type="ORF">AKAME5_002703100</name>
</gene>
<dbReference type="Gene3D" id="3.40.33.10">
    <property type="entry name" value="CAP"/>
    <property type="match status" value="1"/>
</dbReference>
<evidence type="ECO:0000313" key="1">
    <source>
        <dbReference type="EMBL" id="GLD46466.1"/>
    </source>
</evidence>
<name>A0AAD3M3H2_LATJO</name>